<reference evidence="1 2" key="1">
    <citation type="submission" date="2018-05" db="EMBL/GenBank/DDBJ databases">
        <title>Genome sequencing and assembly of the regulated plant pathogen Lachnellula willkommii and related sister species for the development of diagnostic species identification markers.</title>
        <authorList>
            <person name="Giroux E."/>
            <person name="Bilodeau G."/>
        </authorList>
    </citation>
    <scope>NUCLEOTIDE SEQUENCE [LARGE SCALE GENOMIC DNA]</scope>
    <source>
        <strain evidence="1 2">CBS 268.59</strain>
    </source>
</reference>
<accession>A0A8T9C0A7</accession>
<evidence type="ECO:0000313" key="2">
    <source>
        <dbReference type="Proteomes" id="UP000469558"/>
    </source>
</evidence>
<dbReference type="Proteomes" id="UP000469558">
    <property type="component" value="Unassembled WGS sequence"/>
</dbReference>
<evidence type="ECO:0008006" key="3">
    <source>
        <dbReference type="Google" id="ProtNLM"/>
    </source>
</evidence>
<dbReference type="OrthoDB" id="410198at2759"/>
<evidence type="ECO:0000313" key="1">
    <source>
        <dbReference type="EMBL" id="TVY64368.1"/>
    </source>
</evidence>
<dbReference type="InterPro" id="IPR052523">
    <property type="entry name" value="Trichothecene_AcTrans"/>
</dbReference>
<organism evidence="1 2">
    <name type="scientific">Lachnellula suecica</name>
    <dbReference type="NCBI Taxonomy" id="602035"/>
    <lineage>
        <taxon>Eukaryota</taxon>
        <taxon>Fungi</taxon>
        <taxon>Dikarya</taxon>
        <taxon>Ascomycota</taxon>
        <taxon>Pezizomycotina</taxon>
        <taxon>Leotiomycetes</taxon>
        <taxon>Helotiales</taxon>
        <taxon>Lachnaceae</taxon>
        <taxon>Lachnellula</taxon>
    </lineage>
</organism>
<dbReference type="Gene3D" id="3.40.630.30">
    <property type="match status" value="1"/>
</dbReference>
<name>A0A8T9C0A7_9HELO</name>
<sequence>MVLKLQDIDPERDFPALARCLFESHETPPQGFFHVFFPINGEGDRAREDAIAEAAMRLKLWYTQDPTSKWLKVVDTETGRIAGAAIWKIHTENPFANRTHEEVTWFTDDGSRAFVEKAFELHSVPRARAAQRAHLYYRRQGVGQQCLDWGMNKADELGYEIFLESTFYWRPLYKTNGFIHIQEFVIHPETAVPDDKWMEIEEKVGVWRAWLMWRPVGGNYEEGKTLKPWEEA</sequence>
<dbReference type="InterPro" id="IPR016181">
    <property type="entry name" value="Acyl_CoA_acyltransferase"/>
</dbReference>
<dbReference type="PANTHER" id="PTHR42791">
    <property type="entry name" value="GNAT FAMILY ACETYLTRANSFERASE"/>
    <property type="match status" value="1"/>
</dbReference>
<dbReference type="EMBL" id="QGMK01001736">
    <property type="protein sequence ID" value="TVY64368.1"/>
    <property type="molecule type" value="Genomic_DNA"/>
</dbReference>
<dbReference type="AlphaFoldDB" id="A0A8T9C0A7"/>
<gene>
    <name evidence="1" type="ORF">LSUE1_G007924</name>
</gene>
<keyword evidence="2" id="KW-1185">Reference proteome</keyword>
<comment type="caution">
    <text evidence="1">The sequence shown here is derived from an EMBL/GenBank/DDBJ whole genome shotgun (WGS) entry which is preliminary data.</text>
</comment>
<dbReference type="SUPFAM" id="SSF55729">
    <property type="entry name" value="Acyl-CoA N-acyltransferases (Nat)"/>
    <property type="match status" value="1"/>
</dbReference>
<protein>
    <recommendedName>
        <fullName evidence="3">N-acetyltransferase domain-containing protein</fullName>
    </recommendedName>
</protein>
<dbReference type="PANTHER" id="PTHR42791:SF5">
    <property type="entry name" value="HYPOTHETICAL ACETYLTRANSFERASE (EUROFUNG)"/>
    <property type="match status" value="1"/>
</dbReference>
<proteinExistence type="predicted"/>